<dbReference type="Gene3D" id="3.10.620.30">
    <property type="match status" value="1"/>
</dbReference>
<dbReference type="GO" id="GO:0005634">
    <property type="term" value="C:nucleus"/>
    <property type="evidence" value="ECO:0007669"/>
    <property type="project" value="TreeGrafter"/>
</dbReference>
<dbReference type="InterPro" id="IPR038765">
    <property type="entry name" value="Papain-like_cys_pep_sf"/>
</dbReference>
<dbReference type="OrthoDB" id="409136at2759"/>
<dbReference type="VEuPathDB" id="FungiDB:YALI1_C32496g"/>
<dbReference type="GO" id="GO:0006516">
    <property type="term" value="P:glycoprotein catabolic process"/>
    <property type="evidence" value="ECO:0007669"/>
    <property type="project" value="TreeGrafter"/>
</dbReference>
<evidence type="ECO:0000256" key="6">
    <source>
        <dbReference type="ARBA" id="ARBA00022833"/>
    </source>
</evidence>
<evidence type="ECO:0000313" key="11">
    <source>
        <dbReference type="Proteomes" id="UP000256601"/>
    </source>
</evidence>
<keyword evidence="6" id="KW-0862">Zinc</keyword>
<dbReference type="PANTHER" id="PTHR12143:SF19">
    <property type="entry name" value="PEPTIDE-N(4)-(N-ACETYL-BETA-GLUCOSAMINYL)ASPARAGINE AMIDASE"/>
    <property type="match status" value="1"/>
</dbReference>
<dbReference type="GO" id="GO:0005829">
    <property type="term" value="C:cytosol"/>
    <property type="evidence" value="ECO:0007669"/>
    <property type="project" value="TreeGrafter"/>
</dbReference>
<evidence type="ECO:0000256" key="4">
    <source>
        <dbReference type="ARBA" id="ARBA00018546"/>
    </source>
</evidence>
<evidence type="ECO:0000256" key="1">
    <source>
        <dbReference type="ARBA" id="ARBA00001650"/>
    </source>
</evidence>
<dbReference type="EC" id="3.5.1.52" evidence="3"/>
<sequence>MSQATFAKELTAKFAQLWTEKTKRPLPPVNQAMMQRLRQGQRQSGPNEVFSRVSALFRDLSLIPQSFENAELQDMAMEILPLDRLYSVAEERAEEEGERDNWGLQDYLIMELLRWFKQDYFTWVNSPPCETCGENGNVQFVRRENSTPEEQKYDASGTEVHQCSNCNTEIRFPRYNDLSKLMETRRGRCGEWAKCFAFFCRALGLRTRYIWNAEDHVWSEVYSERRKEWIHTDSCEEAWNSPTIYSQGWGKKMSYVVGFSGDGVTDVTRRYVRKADQQLPRTMVPDEQFKTILNSITSDIRQNLSPSEKEELKQEDEAEERELASYNADEPQEAQMPRQSGSVEWTKARGEGGSDD</sequence>
<dbReference type="AlphaFoldDB" id="A0A371BZ68"/>
<proteinExistence type="inferred from homology"/>
<evidence type="ECO:0000313" key="10">
    <source>
        <dbReference type="EMBL" id="RDW23102.1"/>
    </source>
</evidence>
<name>A0A371BZ68_YARLL</name>
<evidence type="ECO:0000256" key="3">
    <source>
        <dbReference type="ARBA" id="ARBA00012158"/>
    </source>
</evidence>
<evidence type="ECO:0000256" key="2">
    <source>
        <dbReference type="ARBA" id="ARBA00009390"/>
    </source>
</evidence>
<evidence type="ECO:0000256" key="7">
    <source>
        <dbReference type="ARBA" id="ARBA00032858"/>
    </source>
</evidence>
<accession>A0A371BZ68</accession>
<dbReference type="PANTHER" id="PTHR12143">
    <property type="entry name" value="PEPTIDE N-GLYCANASE PNGASE -RELATED"/>
    <property type="match status" value="1"/>
</dbReference>
<organism evidence="10 11">
    <name type="scientific">Yarrowia lipolytica</name>
    <name type="common">Candida lipolytica</name>
    <dbReference type="NCBI Taxonomy" id="4952"/>
    <lineage>
        <taxon>Eukaryota</taxon>
        <taxon>Fungi</taxon>
        <taxon>Dikarya</taxon>
        <taxon>Ascomycota</taxon>
        <taxon>Saccharomycotina</taxon>
        <taxon>Dipodascomycetes</taxon>
        <taxon>Dipodascales</taxon>
        <taxon>Dipodascales incertae sedis</taxon>
        <taxon>Yarrowia</taxon>
    </lineage>
</organism>
<comment type="catalytic activity">
    <reaction evidence="1">
        <text>Hydrolysis of an N(4)-(acetyl-beta-D-glucosaminyl)asparagine residue in which the glucosamine residue may be further glycosylated, to yield a (substituted) N-acetyl-beta-D-glucosaminylamine and a peptide containing an aspartate residue.</text>
        <dbReference type="EC" id="3.5.1.52"/>
    </reaction>
</comment>
<dbReference type="SMART" id="SM00460">
    <property type="entry name" value="TGc"/>
    <property type="match status" value="1"/>
</dbReference>
<gene>
    <name evidence="10" type="ORF">B0I71DRAFT_136508</name>
</gene>
<dbReference type="Pfam" id="PF01841">
    <property type="entry name" value="Transglut_core"/>
    <property type="match status" value="1"/>
</dbReference>
<dbReference type="GO" id="GO:0000224">
    <property type="term" value="F:peptide-N4-(N-acetyl-beta-glucosaminyl)asparagine amidase activity"/>
    <property type="evidence" value="ECO:0007669"/>
    <property type="project" value="UniProtKB-EC"/>
</dbReference>
<evidence type="ECO:0000259" key="9">
    <source>
        <dbReference type="SMART" id="SM00460"/>
    </source>
</evidence>
<dbReference type="FunFam" id="3.10.620.30:FF:000004">
    <property type="entry name" value="Peptidase (PNG1)"/>
    <property type="match status" value="1"/>
</dbReference>
<evidence type="ECO:0000256" key="5">
    <source>
        <dbReference type="ARBA" id="ARBA00022723"/>
    </source>
</evidence>
<reference evidence="10 11" key="1">
    <citation type="submission" date="2018-07" db="EMBL/GenBank/DDBJ databases">
        <title>Draft Genome Assemblies for Five Robust Yarrowia lipolytica Strains Exhibiting High Lipid Production and Pentose Sugar Utilization and Sugar Alcohol Secretion from Undetoxified Lignocellulosic Biomass Hydrolysates.</title>
        <authorList>
            <consortium name="DOE Joint Genome Institute"/>
            <person name="Walker C."/>
            <person name="Ryu S."/>
            <person name="Na H."/>
            <person name="Zane M."/>
            <person name="LaButti K."/>
            <person name="Lipzen A."/>
            <person name="Haridas S."/>
            <person name="Barry K."/>
            <person name="Grigoriev I.V."/>
            <person name="Quarterman J."/>
            <person name="Slininger P."/>
            <person name="Dien B."/>
            <person name="Trinh C.T."/>
        </authorList>
    </citation>
    <scope>NUCLEOTIDE SEQUENCE [LARGE SCALE GENOMIC DNA]</scope>
    <source>
        <strain evidence="10 11">YB392</strain>
    </source>
</reference>
<dbReference type="SUPFAM" id="SSF54001">
    <property type="entry name" value="Cysteine proteinases"/>
    <property type="match status" value="1"/>
</dbReference>
<dbReference type="Proteomes" id="UP000256601">
    <property type="component" value="Unassembled WGS sequence"/>
</dbReference>
<feature type="region of interest" description="Disordered" evidence="8">
    <location>
        <begin position="300"/>
        <end position="356"/>
    </location>
</feature>
<dbReference type="GO" id="GO:0046872">
    <property type="term" value="F:metal ion binding"/>
    <property type="evidence" value="ECO:0007669"/>
    <property type="project" value="UniProtKB-KW"/>
</dbReference>
<dbReference type="EMBL" id="KZ857345">
    <property type="protein sequence ID" value="RDW23102.1"/>
    <property type="molecule type" value="Genomic_DNA"/>
</dbReference>
<dbReference type="Gene3D" id="2.20.25.10">
    <property type="match status" value="1"/>
</dbReference>
<feature type="compositionally biased region" description="Basic and acidic residues" evidence="8">
    <location>
        <begin position="346"/>
        <end position="356"/>
    </location>
</feature>
<evidence type="ECO:0000256" key="8">
    <source>
        <dbReference type="SAM" id="MobiDB-lite"/>
    </source>
</evidence>
<dbReference type="VEuPathDB" id="FungiDB:YALI0_C23562g"/>
<feature type="domain" description="Transglutaminase-like" evidence="9">
    <location>
        <begin position="181"/>
        <end position="236"/>
    </location>
</feature>
<comment type="similarity">
    <text evidence="2">Belongs to the transglutaminase-like superfamily. PNGase family.</text>
</comment>
<dbReference type="InterPro" id="IPR002931">
    <property type="entry name" value="Transglutaminase-like"/>
</dbReference>
<protein>
    <recommendedName>
        <fullName evidence="4">Peptide-N(4)-(N-acetyl-beta-glucosaminyl)asparagine amidase</fullName>
        <ecNumber evidence="3">3.5.1.52</ecNumber>
    </recommendedName>
    <alternativeName>
        <fullName evidence="7">Peptide:N-glycanase 1</fullName>
    </alternativeName>
</protein>
<dbReference type="FunFam" id="2.20.25.10:FF:000064">
    <property type="entry name" value="Peptide-N(4)-(N-acetyl-beta-glucosaminyl)asparagine amidase"/>
    <property type="match status" value="1"/>
</dbReference>
<keyword evidence="5" id="KW-0479">Metal-binding</keyword>
<dbReference type="InterPro" id="IPR050883">
    <property type="entry name" value="PNGase"/>
</dbReference>